<reference evidence="1 2" key="1">
    <citation type="submission" date="2015-09" db="EMBL/GenBank/DDBJ databases">
        <authorList>
            <consortium name="Pathogen Informatics"/>
        </authorList>
    </citation>
    <scope>NUCLEOTIDE SEQUENCE [LARGE SCALE GENOMIC DNA]</scope>
    <source>
        <strain evidence="1 2">2789STDY5834911</strain>
    </source>
</reference>
<dbReference type="EMBL" id="CZAW01000005">
    <property type="protein sequence ID" value="CUP10612.1"/>
    <property type="molecule type" value="Genomic_DNA"/>
</dbReference>
<gene>
    <name evidence="1" type="ORF">ERS852523_00558</name>
</gene>
<organism evidence="1 2">
    <name type="scientific">Blautia wexlerae</name>
    <dbReference type="NCBI Taxonomy" id="418240"/>
    <lineage>
        <taxon>Bacteria</taxon>
        <taxon>Bacillati</taxon>
        <taxon>Bacillota</taxon>
        <taxon>Clostridia</taxon>
        <taxon>Lachnospirales</taxon>
        <taxon>Lachnospiraceae</taxon>
        <taxon>Blautia</taxon>
    </lineage>
</organism>
<dbReference type="AlphaFoldDB" id="A0A174KFC5"/>
<dbReference type="OrthoDB" id="274805at2"/>
<accession>A0A174KFC5</accession>
<protein>
    <recommendedName>
        <fullName evidence="3">DUF3990 domain-containing protein</fullName>
    </recommendedName>
</protein>
<dbReference type="Proteomes" id="UP000095712">
    <property type="component" value="Unassembled WGS sequence"/>
</dbReference>
<proteinExistence type="predicted"/>
<dbReference type="Gene3D" id="3.90.175.10">
    <property type="entry name" value="Diphtheria Toxin, domain 1"/>
    <property type="match status" value="1"/>
</dbReference>
<evidence type="ECO:0008006" key="3">
    <source>
        <dbReference type="Google" id="ProtNLM"/>
    </source>
</evidence>
<dbReference type="SUPFAM" id="SSF56399">
    <property type="entry name" value="ADP-ribosylation"/>
    <property type="match status" value="1"/>
</dbReference>
<evidence type="ECO:0000313" key="2">
    <source>
        <dbReference type="Proteomes" id="UP000095712"/>
    </source>
</evidence>
<evidence type="ECO:0000313" key="1">
    <source>
        <dbReference type="EMBL" id="CUP10612.1"/>
    </source>
</evidence>
<name>A0A174KFC5_9FIRM</name>
<sequence>MDVNCTVITGYHGTSSNYAESIEKHGLDPDKTHTRPDHWLGQGVYFFEDSDLAKWWACDISGKKYNQGSYPVIYQAQIQAPREEVLDLDNYKEYDLFLNRILEMQNEIECDAKNRMPVFSPEQQRAVYFDYYKKMYHISVIMYTFSKDCAKYGTFRTGEDLAQQKKLEKALNIAYHEKQICVSQKKCIKDLKVWYNGEDEVI</sequence>
<dbReference type="RefSeq" id="WP_055149469.1">
    <property type="nucleotide sequence ID" value="NZ_CZAW01000005.1"/>
</dbReference>